<organism evidence="1 2">
    <name type="scientific">Acaulospora colombiana</name>
    <dbReference type="NCBI Taxonomy" id="27376"/>
    <lineage>
        <taxon>Eukaryota</taxon>
        <taxon>Fungi</taxon>
        <taxon>Fungi incertae sedis</taxon>
        <taxon>Mucoromycota</taxon>
        <taxon>Glomeromycotina</taxon>
        <taxon>Glomeromycetes</taxon>
        <taxon>Diversisporales</taxon>
        <taxon>Acaulosporaceae</taxon>
        <taxon>Acaulospora</taxon>
    </lineage>
</organism>
<reference evidence="1" key="1">
    <citation type="submission" date="2021-06" db="EMBL/GenBank/DDBJ databases">
        <authorList>
            <person name="Kallberg Y."/>
            <person name="Tangrot J."/>
            <person name="Rosling A."/>
        </authorList>
    </citation>
    <scope>NUCLEOTIDE SEQUENCE</scope>
    <source>
        <strain evidence="1">CL356</strain>
    </source>
</reference>
<comment type="caution">
    <text evidence="1">The sequence shown here is derived from an EMBL/GenBank/DDBJ whole genome shotgun (WGS) entry which is preliminary data.</text>
</comment>
<gene>
    <name evidence="1" type="ORF">ACOLOM_LOCUS2359</name>
</gene>
<dbReference type="Proteomes" id="UP000789525">
    <property type="component" value="Unassembled WGS sequence"/>
</dbReference>
<evidence type="ECO:0000313" key="2">
    <source>
        <dbReference type="Proteomes" id="UP000789525"/>
    </source>
</evidence>
<keyword evidence="2" id="KW-1185">Reference proteome</keyword>
<evidence type="ECO:0000313" key="1">
    <source>
        <dbReference type="EMBL" id="CAG8490529.1"/>
    </source>
</evidence>
<name>A0ACA9KU50_9GLOM</name>
<sequence length="308" mass="35533">MLRKKLSRSGTLFASYLANMNVTDNTSSSGPGSITPQQLINLKGDALPDNLRVDILIKKIGAEYSWHNDQMKSDIAVLLRNRIYTVRDLRILSKESWKVIFYVIILMAVAETLVRVFKRDSVQTFRLTIVCVDDDFVDKRVGKKREKRDVLEIRRDMDNANNIIKEIRPVISENNSENEIIVKSIYKEEKLQMQQVRTSIEQTELFLPPPNKMAISGDRMKVKTSNGKIYEVDRLCPHAKSDLSTRGRSYSARNIVWHLILKIVENVLRSMKKSRLTPVPFMNGEVMFDSSSYGFPVNSRNENDYLNR</sequence>
<dbReference type="EMBL" id="CAJVPT010003019">
    <property type="protein sequence ID" value="CAG8490529.1"/>
    <property type="molecule type" value="Genomic_DNA"/>
</dbReference>
<protein>
    <submittedName>
        <fullName evidence="1">7119_t:CDS:1</fullName>
    </submittedName>
</protein>
<accession>A0ACA9KU50</accession>
<proteinExistence type="predicted"/>